<organism evidence="3 4">
    <name type="scientific">Nonomuraea zeae</name>
    <dbReference type="NCBI Taxonomy" id="1642303"/>
    <lineage>
        <taxon>Bacteria</taxon>
        <taxon>Bacillati</taxon>
        <taxon>Actinomycetota</taxon>
        <taxon>Actinomycetes</taxon>
        <taxon>Streptosporangiales</taxon>
        <taxon>Streptosporangiaceae</taxon>
        <taxon>Nonomuraea</taxon>
    </lineage>
</organism>
<dbReference type="EMBL" id="VCKX01000002">
    <property type="protein sequence ID" value="TMR39583.1"/>
    <property type="molecule type" value="Genomic_DNA"/>
</dbReference>
<comment type="caution">
    <text evidence="3">The sequence shown here is derived from an EMBL/GenBank/DDBJ whole genome shotgun (WGS) entry which is preliminary data.</text>
</comment>
<evidence type="ECO:0000256" key="1">
    <source>
        <dbReference type="SAM" id="MobiDB-lite"/>
    </source>
</evidence>
<evidence type="ECO:0000313" key="4">
    <source>
        <dbReference type="Proteomes" id="UP000306628"/>
    </source>
</evidence>
<protein>
    <submittedName>
        <fullName evidence="3">GIY-YIG nuclease family protein</fullName>
    </submittedName>
</protein>
<feature type="region of interest" description="Disordered" evidence="1">
    <location>
        <begin position="156"/>
        <end position="184"/>
    </location>
</feature>
<dbReference type="Pfam" id="PF13455">
    <property type="entry name" value="MUG113"/>
    <property type="match status" value="1"/>
</dbReference>
<dbReference type="SMART" id="SM00974">
    <property type="entry name" value="T5orf172"/>
    <property type="match status" value="1"/>
</dbReference>
<dbReference type="Proteomes" id="UP000306628">
    <property type="component" value="Unassembled WGS sequence"/>
</dbReference>
<dbReference type="RefSeq" id="WP_138687609.1">
    <property type="nucleotide sequence ID" value="NZ_JBHSAZ010000112.1"/>
</dbReference>
<dbReference type="OrthoDB" id="7058011at2"/>
<evidence type="ECO:0000259" key="2">
    <source>
        <dbReference type="SMART" id="SM00974"/>
    </source>
</evidence>
<accession>A0A5S4H2V5</accession>
<evidence type="ECO:0000313" key="3">
    <source>
        <dbReference type="EMBL" id="TMR39583.1"/>
    </source>
</evidence>
<gene>
    <name evidence="3" type="ORF">ETD85_00795</name>
</gene>
<dbReference type="InterPro" id="IPR018306">
    <property type="entry name" value="Phage_T5_Orf172_DNA-bd"/>
</dbReference>
<reference evidence="3 4" key="1">
    <citation type="submission" date="2019-05" db="EMBL/GenBank/DDBJ databases">
        <title>Draft genome sequence of Nonomuraea zeae DSM 100528.</title>
        <authorList>
            <person name="Saricaoglu S."/>
            <person name="Isik K."/>
        </authorList>
    </citation>
    <scope>NUCLEOTIDE SEQUENCE [LARGE SCALE GENOMIC DNA]</scope>
    <source>
        <strain evidence="3 4">DSM 100528</strain>
    </source>
</reference>
<name>A0A5S4H2V5_9ACTN</name>
<feature type="domain" description="Bacteriophage T5 Orf172 DNA-binding" evidence="2">
    <location>
        <begin position="42"/>
        <end position="115"/>
    </location>
</feature>
<proteinExistence type="predicted"/>
<dbReference type="AlphaFoldDB" id="A0A5S4H2V5"/>
<sequence>MNEPMSSSERRAYNQRLFRWQRYEAALAGAGNPQSWVYVIGCDEVRLVKIGISSNLQTRLAAMQIGSPVILRLLWAIPGSIDVELDLHECFREYRKHGEWFDFGDENPVAMVAGAAVLLGHWRPHGLAEVSPRHVSSEAFSEPELESVDEEIPRVILPDSLDAPTTQVAPPPLPPGPRRAEETP</sequence>
<keyword evidence="4" id="KW-1185">Reference proteome</keyword>